<dbReference type="InterPro" id="IPR050352">
    <property type="entry name" value="ABCG_transporters"/>
</dbReference>
<feature type="compositionally biased region" description="Low complexity" evidence="8">
    <location>
        <begin position="382"/>
        <end position="391"/>
    </location>
</feature>
<proteinExistence type="predicted"/>
<dbReference type="SUPFAM" id="SSF52540">
    <property type="entry name" value="P-loop containing nucleoside triphosphate hydrolases"/>
    <property type="match status" value="1"/>
</dbReference>
<dbReference type="Pfam" id="PF19055">
    <property type="entry name" value="ABC2_membrane_7"/>
    <property type="match status" value="1"/>
</dbReference>
<dbReference type="Proteomes" id="UP000747399">
    <property type="component" value="Unassembled WGS sequence"/>
</dbReference>
<dbReference type="AlphaFoldDB" id="A0A8J4EWZ0"/>
<evidence type="ECO:0000256" key="7">
    <source>
        <dbReference type="ARBA" id="ARBA00023136"/>
    </source>
</evidence>
<feature type="transmembrane region" description="Helical" evidence="9">
    <location>
        <begin position="670"/>
        <end position="687"/>
    </location>
</feature>
<dbReference type="GO" id="GO:0016020">
    <property type="term" value="C:membrane"/>
    <property type="evidence" value="ECO:0007669"/>
    <property type="project" value="UniProtKB-SubCell"/>
</dbReference>
<evidence type="ECO:0000256" key="9">
    <source>
        <dbReference type="SAM" id="Phobius"/>
    </source>
</evidence>
<dbReference type="InterPro" id="IPR027417">
    <property type="entry name" value="P-loop_NTPase"/>
</dbReference>
<feature type="transmembrane region" description="Helical" evidence="9">
    <location>
        <begin position="693"/>
        <end position="711"/>
    </location>
</feature>
<keyword evidence="6 9" id="KW-1133">Transmembrane helix</keyword>
<dbReference type="PROSITE" id="PS50893">
    <property type="entry name" value="ABC_TRANSPORTER_2"/>
    <property type="match status" value="1"/>
</dbReference>
<dbReference type="CDD" id="cd03213">
    <property type="entry name" value="ABCG_EPDR"/>
    <property type="match status" value="1"/>
</dbReference>
<organism evidence="11 12">
    <name type="scientific">Volvox africanus</name>
    <dbReference type="NCBI Taxonomy" id="51714"/>
    <lineage>
        <taxon>Eukaryota</taxon>
        <taxon>Viridiplantae</taxon>
        <taxon>Chlorophyta</taxon>
        <taxon>core chlorophytes</taxon>
        <taxon>Chlorophyceae</taxon>
        <taxon>CS clade</taxon>
        <taxon>Chlamydomonadales</taxon>
        <taxon>Volvocaceae</taxon>
        <taxon>Volvox</taxon>
    </lineage>
</organism>
<feature type="compositionally biased region" description="Basic and acidic residues" evidence="8">
    <location>
        <begin position="395"/>
        <end position="404"/>
    </location>
</feature>
<feature type="domain" description="ABC transporter" evidence="10">
    <location>
        <begin position="94"/>
        <end position="334"/>
    </location>
</feature>
<keyword evidence="5" id="KW-0067">ATP-binding</keyword>
<comment type="caution">
    <text evidence="11">The sequence shown here is derived from an EMBL/GenBank/DDBJ whole genome shotgun (WGS) entry which is preliminary data.</text>
</comment>
<reference evidence="11" key="1">
    <citation type="journal article" date="2021" name="Proc. Natl. Acad. Sci. U.S.A.">
        <title>Three genomes in the algal genus Volvox reveal the fate of a haploid sex-determining region after a transition to homothallism.</title>
        <authorList>
            <person name="Yamamoto K."/>
            <person name="Hamaji T."/>
            <person name="Kawai-Toyooka H."/>
            <person name="Matsuzaki R."/>
            <person name="Takahashi F."/>
            <person name="Nishimura Y."/>
            <person name="Kawachi M."/>
            <person name="Noguchi H."/>
            <person name="Minakuchi Y."/>
            <person name="Umen J.G."/>
            <person name="Toyoda A."/>
            <person name="Nozaki H."/>
        </authorList>
    </citation>
    <scope>NUCLEOTIDE SEQUENCE</scope>
    <source>
        <strain evidence="11">NIES-3780</strain>
    </source>
</reference>
<keyword evidence="3 9" id="KW-0812">Transmembrane</keyword>
<protein>
    <recommendedName>
        <fullName evidence="10">ABC transporter domain-containing protein</fullName>
    </recommendedName>
</protein>
<sequence>MTDSLDSGPAPDKSRGSHISIAVKDGIKAPQNDLNGASENSGFKQVQTSANILQTIDNRAKVVIRFESLCAWVPTLVVPGGQGGRPSVLSCFGMRQEEGEVKPQAPKERQILFNVTGEVNPGEVLALMGPSGGGKTSLLTLLGGRSTARLEGSVNFNGSKMSKALKRKLGYVMQDDLLFAELTVYETLYFAALLRLPRSWSVADKLARVDLVIEGLGLERCRDTIIGSHMMRGVSGGERKRVSIGHELLINPSMLLLDEPTSGLDSTTALRLLHTLRSLASGGRTIVTSIHQPSSRLYHQMDKLMLLAQGRVMYYGDAQCVAAWFKMLGQPCPFGTNIADHILDLANGDVVTRSGANVASGLSGTVIGNRGSGGGAVRRRGAGSATAGVDDGTADDGRMDDRAVGDGGDAAACSSSTDEFAEEIHRQLIEAYEKRTIGHGRGGIRASELQDELRDEIIAPPGGGGRGARPLPSGDGAKGVSGMDLLNLASSSDAEDKWGAPWVQQVRYLTVRSVKTRRFQSLSVQKTAQLLVVAVLAGLFWWQIGARLDSTQAALDVGGLLFFVELFMGFATLFAALFTFPLEFQMLVKERQSGMYRLSAYYLARTASDLPMDCFLPSLFVWIIYWMTGLRIHAGAFFAHWASVLLIVLTSQSVGLLIGATVINPQNGQTIATIFMLATMLVGGYYVRGMPVWIAWLKYVSFIYWGWNLLLKIEFRHRPYDCGLVSGAAAGAKNCSIKQAAIFDIDVDGSVTKDVCILIGMLIFLRLVIYYALKHKTTFKGHK</sequence>
<dbReference type="GO" id="GO:0005524">
    <property type="term" value="F:ATP binding"/>
    <property type="evidence" value="ECO:0007669"/>
    <property type="project" value="UniProtKB-KW"/>
</dbReference>
<evidence type="ECO:0000256" key="4">
    <source>
        <dbReference type="ARBA" id="ARBA00022741"/>
    </source>
</evidence>
<feature type="region of interest" description="Disordered" evidence="8">
    <location>
        <begin position="370"/>
        <end position="417"/>
    </location>
</feature>
<dbReference type="InterPro" id="IPR003593">
    <property type="entry name" value="AAA+_ATPase"/>
</dbReference>
<dbReference type="Gene3D" id="3.40.50.300">
    <property type="entry name" value="P-loop containing nucleotide triphosphate hydrolases"/>
    <property type="match status" value="1"/>
</dbReference>
<dbReference type="InterPro" id="IPR013525">
    <property type="entry name" value="ABC2_TM"/>
</dbReference>
<dbReference type="Pfam" id="PF00005">
    <property type="entry name" value="ABC_tran"/>
    <property type="match status" value="1"/>
</dbReference>
<dbReference type="GO" id="GO:0016887">
    <property type="term" value="F:ATP hydrolysis activity"/>
    <property type="evidence" value="ECO:0007669"/>
    <property type="project" value="InterPro"/>
</dbReference>
<dbReference type="InterPro" id="IPR043926">
    <property type="entry name" value="ABCG_dom"/>
</dbReference>
<feature type="transmembrane region" description="Helical" evidence="9">
    <location>
        <begin position="755"/>
        <end position="773"/>
    </location>
</feature>
<dbReference type="Pfam" id="PF01061">
    <property type="entry name" value="ABC2_membrane"/>
    <property type="match status" value="1"/>
</dbReference>
<keyword evidence="7 9" id="KW-0472">Membrane</keyword>
<dbReference type="InterPro" id="IPR003439">
    <property type="entry name" value="ABC_transporter-like_ATP-bd"/>
</dbReference>
<feature type="transmembrane region" description="Helical" evidence="9">
    <location>
        <begin position="602"/>
        <end position="626"/>
    </location>
</feature>
<keyword evidence="4" id="KW-0547">Nucleotide-binding</keyword>
<evidence type="ECO:0000256" key="6">
    <source>
        <dbReference type="ARBA" id="ARBA00022989"/>
    </source>
</evidence>
<comment type="subcellular location">
    <subcellularLocation>
        <location evidence="1">Membrane</location>
        <topology evidence="1">Multi-pass membrane protein</topology>
    </subcellularLocation>
</comment>
<keyword evidence="2" id="KW-0813">Transport</keyword>
<accession>A0A8J4EWZ0</accession>
<evidence type="ECO:0000256" key="2">
    <source>
        <dbReference type="ARBA" id="ARBA00022448"/>
    </source>
</evidence>
<gene>
    <name evidence="11" type="ORF">Vafri_6284</name>
</gene>
<dbReference type="SMART" id="SM00382">
    <property type="entry name" value="AAA"/>
    <property type="match status" value="1"/>
</dbReference>
<evidence type="ECO:0000256" key="1">
    <source>
        <dbReference type="ARBA" id="ARBA00004141"/>
    </source>
</evidence>
<feature type="transmembrane region" description="Helical" evidence="9">
    <location>
        <begin position="527"/>
        <end position="545"/>
    </location>
</feature>
<dbReference type="EMBL" id="BNCO01000008">
    <property type="protein sequence ID" value="GIL50149.1"/>
    <property type="molecule type" value="Genomic_DNA"/>
</dbReference>
<evidence type="ECO:0000256" key="8">
    <source>
        <dbReference type="SAM" id="MobiDB-lite"/>
    </source>
</evidence>
<evidence type="ECO:0000313" key="11">
    <source>
        <dbReference type="EMBL" id="GIL50149.1"/>
    </source>
</evidence>
<keyword evidence="12" id="KW-1185">Reference proteome</keyword>
<dbReference type="GO" id="GO:0140359">
    <property type="term" value="F:ABC-type transporter activity"/>
    <property type="evidence" value="ECO:0007669"/>
    <property type="project" value="InterPro"/>
</dbReference>
<name>A0A8J4EWZ0_9CHLO</name>
<evidence type="ECO:0000256" key="3">
    <source>
        <dbReference type="ARBA" id="ARBA00022692"/>
    </source>
</evidence>
<evidence type="ECO:0000259" key="10">
    <source>
        <dbReference type="PROSITE" id="PS50893"/>
    </source>
</evidence>
<feature type="transmembrane region" description="Helical" evidence="9">
    <location>
        <begin position="557"/>
        <end position="582"/>
    </location>
</feature>
<dbReference type="PANTHER" id="PTHR48041:SF125">
    <property type="entry name" value="ABC TRANSPORTER G FAMILY"/>
    <property type="match status" value="1"/>
</dbReference>
<dbReference type="PANTHER" id="PTHR48041">
    <property type="entry name" value="ABC TRANSPORTER G FAMILY MEMBER 28"/>
    <property type="match status" value="1"/>
</dbReference>
<evidence type="ECO:0000313" key="12">
    <source>
        <dbReference type="Proteomes" id="UP000747399"/>
    </source>
</evidence>
<feature type="transmembrane region" description="Helical" evidence="9">
    <location>
        <begin position="638"/>
        <end position="663"/>
    </location>
</feature>
<evidence type="ECO:0000256" key="5">
    <source>
        <dbReference type="ARBA" id="ARBA00022840"/>
    </source>
</evidence>